<protein>
    <submittedName>
        <fullName evidence="2">Alkene reductase</fullName>
    </submittedName>
</protein>
<feature type="domain" description="NADH:flavin oxidoreductase/NADH oxidase N-terminal" evidence="1">
    <location>
        <begin position="6"/>
        <end position="351"/>
    </location>
</feature>
<dbReference type="InterPro" id="IPR013785">
    <property type="entry name" value="Aldolase_TIM"/>
</dbReference>
<dbReference type="EMBL" id="CP035631">
    <property type="protein sequence ID" value="WFF41443.1"/>
    <property type="molecule type" value="Genomic_DNA"/>
</dbReference>
<dbReference type="CDD" id="cd02933">
    <property type="entry name" value="OYE_like_FMN"/>
    <property type="match status" value="1"/>
</dbReference>
<organism evidence="2 3">
    <name type="scientific">Salinicola endophyticus</name>
    <dbReference type="NCBI Taxonomy" id="1949083"/>
    <lineage>
        <taxon>Bacteria</taxon>
        <taxon>Pseudomonadati</taxon>
        <taxon>Pseudomonadota</taxon>
        <taxon>Gammaproteobacteria</taxon>
        <taxon>Oceanospirillales</taxon>
        <taxon>Halomonadaceae</taxon>
        <taxon>Salinicola</taxon>
    </lineage>
</organism>
<dbReference type="InterPro" id="IPR045247">
    <property type="entry name" value="Oye-like"/>
</dbReference>
<dbReference type="Proteomes" id="UP001321526">
    <property type="component" value="Chromosome"/>
</dbReference>
<keyword evidence="3" id="KW-1185">Reference proteome</keyword>
<name>A0ABY8FF41_9GAMM</name>
<evidence type="ECO:0000313" key="2">
    <source>
        <dbReference type="EMBL" id="WFF41443.1"/>
    </source>
</evidence>
<accession>A0ABY8FF41</accession>
<dbReference type="InterPro" id="IPR001155">
    <property type="entry name" value="OxRdtase_FMN_N"/>
</dbReference>
<sequence>MDNAALFETVGLGPYTLKNRIVMPPLTRSRSSQPGNVPNDWMVEYYAQRAGAGFMVTEGTQIEPRGQGYAWTPGIHSQAQIAGWQAVTAAVHARGGVIFSQLWHVGRVSHRSLQPGGTAPIAPSAIRADSVSVFVETAPGEGMLTAPSEPEALTTAGVEELVERYAQAARNALAAGFDGVELHCANGYLVNQFISEHTNTRTDRYGGSLDNRLRFLEEIVDAVAGVFGAERVGVRFSPLFESTAEDRVYLGLVESDPHTTYVTAIERLEQAGVAYVSLAEADWDNAPDLPETFYRAVRETFSGCLLYAGRYTPEKALWMRERGYGDLFAFGRPFIANPDLPQRLYHGWPLNDVDPATMYGGTDVGYIDYPTYAEATREAATAPPAEVDAAR</sequence>
<dbReference type="RefSeq" id="WP_282236085.1">
    <property type="nucleotide sequence ID" value="NZ_CP035631.1"/>
</dbReference>
<dbReference type="PANTHER" id="PTHR22893:SF91">
    <property type="entry name" value="NADPH DEHYDROGENASE 2-RELATED"/>
    <property type="match status" value="1"/>
</dbReference>
<proteinExistence type="predicted"/>
<evidence type="ECO:0000313" key="3">
    <source>
        <dbReference type="Proteomes" id="UP001321526"/>
    </source>
</evidence>
<gene>
    <name evidence="2" type="ORF">EVC62_07945</name>
</gene>
<dbReference type="SUPFAM" id="SSF51395">
    <property type="entry name" value="FMN-linked oxidoreductases"/>
    <property type="match status" value="1"/>
</dbReference>
<dbReference type="Gene3D" id="3.20.20.70">
    <property type="entry name" value="Aldolase class I"/>
    <property type="match status" value="1"/>
</dbReference>
<dbReference type="PANTHER" id="PTHR22893">
    <property type="entry name" value="NADH OXIDOREDUCTASE-RELATED"/>
    <property type="match status" value="1"/>
</dbReference>
<dbReference type="Pfam" id="PF00724">
    <property type="entry name" value="Oxidored_FMN"/>
    <property type="match status" value="1"/>
</dbReference>
<evidence type="ECO:0000259" key="1">
    <source>
        <dbReference type="Pfam" id="PF00724"/>
    </source>
</evidence>
<reference evidence="2 3" key="1">
    <citation type="submission" date="2019-01" db="EMBL/GenBank/DDBJ databases">
        <title>Genome sequence of Salinicola endophyticus REST5.</title>
        <authorList>
            <person name="Nascimento F.X."/>
        </authorList>
    </citation>
    <scope>NUCLEOTIDE SEQUENCE [LARGE SCALE GENOMIC DNA]</scope>
    <source>
        <strain evidence="2 3">REST5</strain>
    </source>
</reference>